<evidence type="ECO:0000313" key="3">
    <source>
        <dbReference type="Proteomes" id="UP000003688"/>
    </source>
</evidence>
<feature type="chain" id="PRO_5002893362" evidence="1">
    <location>
        <begin position="21"/>
        <end position="143"/>
    </location>
</feature>
<sequence precursor="true">MKIQQIIPLLVLLGFCAASAQTINSTATTTATTRTKTMSYKLTFFDSQKTIPSPTEADIRAAVTLHKDDFGPVFIIGLDGTHGFIRVIAEQDSHFSFQYTVDGSVVYISTKETFSIEDAVKVSTAYKNGSADWKKLVDWKELK</sequence>
<keyword evidence="3" id="KW-1185">Reference proteome</keyword>
<dbReference type="EMBL" id="ABOX02000051">
    <property type="protein sequence ID" value="EEF58029.1"/>
    <property type="molecule type" value="Genomic_DNA"/>
</dbReference>
<feature type="signal peptide" evidence="1">
    <location>
        <begin position="1"/>
        <end position="20"/>
    </location>
</feature>
<organism evidence="2 3">
    <name type="scientific">Pedosphaera parvula (strain Ellin514)</name>
    <dbReference type="NCBI Taxonomy" id="320771"/>
    <lineage>
        <taxon>Bacteria</taxon>
        <taxon>Pseudomonadati</taxon>
        <taxon>Verrucomicrobiota</taxon>
        <taxon>Pedosphaerae</taxon>
        <taxon>Pedosphaerales</taxon>
        <taxon>Pedosphaeraceae</taxon>
        <taxon>Pedosphaera</taxon>
    </lineage>
</organism>
<dbReference type="RefSeq" id="WP_007417911.1">
    <property type="nucleotide sequence ID" value="NZ_ABOX02000051.1"/>
</dbReference>
<accession>B9XQ25</accession>
<reference evidence="2 3" key="1">
    <citation type="journal article" date="2011" name="J. Bacteriol.">
        <title>Genome sequence of 'Pedosphaera parvula' Ellin514, an aerobic Verrucomicrobial isolate from pasture soil.</title>
        <authorList>
            <person name="Kant R."/>
            <person name="van Passel M.W."/>
            <person name="Sangwan P."/>
            <person name="Palva A."/>
            <person name="Lucas S."/>
            <person name="Copeland A."/>
            <person name="Lapidus A."/>
            <person name="Glavina Del Rio T."/>
            <person name="Dalin E."/>
            <person name="Tice H."/>
            <person name="Bruce D."/>
            <person name="Goodwin L."/>
            <person name="Pitluck S."/>
            <person name="Chertkov O."/>
            <person name="Larimer F.W."/>
            <person name="Land M.L."/>
            <person name="Hauser L."/>
            <person name="Brettin T.S."/>
            <person name="Detter J.C."/>
            <person name="Han S."/>
            <person name="de Vos W.M."/>
            <person name="Janssen P.H."/>
            <person name="Smidt H."/>
        </authorList>
    </citation>
    <scope>NUCLEOTIDE SEQUENCE [LARGE SCALE GENOMIC DNA]</scope>
    <source>
        <strain evidence="2 3">Ellin514</strain>
    </source>
</reference>
<comment type="caution">
    <text evidence="2">The sequence shown here is derived from an EMBL/GenBank/DDBJ whole genome shotgun (WGS) entry which is preliminary data.</text>
</comment>
<evidence type="ECO:0000313" key="2">
    <source>
        <dbReference type="EMBL" id="EEF58029.1"/>
    </source>
</evidence>
<evidence type="ECO:0000256" key="1">
    <source>
        <dbReference type="SAM" id="SignalP"/>
    </source>
</evidence>
<gene>
    <name evidence="2" type="ORF">Cflav_PD1166</name>
</gene>
<name>B9XQ25_PEDPL</name>
<protein>
    <submittedName>
        <fullName evidence="2">Uncharacterized protein</fullName>
    </submittedName>
</protein>
<dbReference type="AlphaFoldDB" id="B9XQ25"/>
<dbReference type="STRING" id="320771.Cflav_PD1166"/>
<dbReference type="Proteomes" id="UP000003688">
    <property type="component" value="Unassembled WGS sequence"/>
</dbReference>
<keyword evidence="1" id="KW-0732">Signal</keyword>
<proteinExistence type="predicted"/>